<accession>A0A921UMI5</accession>
<reference evidence="1" key="2">
    <citation type="submission" date="2020-10" db="EMBL/GenBank/DDBJ databases">
        <authorList>
            <person name="Cooper E.A."/>
            <person name="Brenton Z.W."/>
            <person name="Flinn B.S."/>
            <person name="Jenkins J."/>
            <person name="Shu S."/>
            <person name="Flowers D."/>
            <person name="Luo F."/>
            <person name="Wang Y."/>
            <person name="Xia P."/>
            <person name="Barry K."/>
            <person name="Daum C."/>
            <person name="Lipzen A."/>
            <person name="Yoshinaga Y."/>
            <person name="Schmutz J."/>
            <person name="Saski C."/>
            <person name="Vermerris W."/>
            <person name="Kresovich S."/>
        </authorList>
    </citation>
    <scope>NUCLEOTIDE SEQUENCE</scope>
</reference>
<protein>
    <submittedName>
        <fullName evidence="1">Uncharacterized protein</fullName>
    </submittedName>
</protein>
<dbReference type="PANTHER" id="PTHR45786">
    <property type="entry name" value="DNA BINDING PROTEIN-LIKE"/>
    <property type="match status" value="1"/>
</dbReference>
<comment type="caution">
    <text evidence="1">The sequence shown here is derived from an EMBL/GenBank/DDBJ whole genome shotgun (WGS) entry which is preliminary data.</text>
</comment>
<organism evidence="1 2">
    <name type="scientific">Sorghum bicolor</name>
    <name type="common">Sorghum</name>
    <name type="synonym">Sorghum vulgare</name>
    <dbReference type="NCBI Taxonomy" id="4558"/>
    <lineage>
        <taxon>Eukaryota</taxon>
        <taxon>Viridiplantae</taxon>
        <taxon>Streptophyta</taxon>
        <taxon>Embryophyta</taxon>
        <taxon>Tracheophyta</taxon>
        <taxon>Spermatophyta</taxon>
        <taxon>Magnoliopsida</taxon>
        <taxon>Liliopsida</taxon>
        <taxon>Poales</taxon>
        <taxon>Poaceae</taxon>
        <taxon>PACMAD clade</taxon>
        <taxon>Panicoideae</taxon>
        <taxon>Andropogonodae</taxon>
        <taxon>Andropogoneae</taxon>
        <taxon>Sorghinae</taxon>
        <taxon>Sorghum</taxon>
    </lineage>
</organism>
<dbReference type="EMBL" id="CM027682">
    <property type="protein sequence ID" value="KAG0537717.1"/>
    <property type="molecule type" value="Genomic_DNA"/>
</dbReference>
<dbReference type="Proteomes" id="UP000807115">
    <property type="component" value="Chromosome 3"/>
</dbReference>
<dbReference type="AlphaFoldDB" id="A0A921UMI5"/>
<evidence type="ECO:0000313" key="2">
    <source>
        <dbReference type="Proteomes" id="UP000807115"/>
    </source>
</evidence>
<reference evidence="1" key="1">
    <citation type="journal article" date="2019" name="BMC Genomics">
        <title>A new reference genome for Sorghum bicolor reveals high levels of sequence similarity between sweet and grain genotypes: implications for the genetics of sugar metabolism.</title>
        <authorList>
            <person name="Cooper E.A."/>
            <person name="Brenton Z.W."/>
            <person name="Flinn B.S."/>
            <person name="Jenkins J."/>
            <person name="Shu S."/>
            <person name="Flowers D."/>
            <person name="Luo F."/>
            <person name="Wang Y."/>
            <person name="Xia P."/>
            <person name="Barry K."/>
            <person name="Daum C."/>
            <person name="Lipzen A."/>
            <person name="Yoshinaga Y."/>
            <person name="Schmutz J."/>
            <person name="Saski C."/>
            <person name="Vermerris W."/>
            <person name="Kresovich S."/>
        </authorList>
    </citation>
    <scope>NUCLEOTIDE SEQUENCE</scope>
</reference>
<dbReference type="PANTHER" id="PTHR45786:SF74">
    <property type="entry name" value="ATP-DEPENDENT DNA HELICASE"/>
    <property type="match status" value="1"/>
</dbReference>
<evidence type="ECO:0000313" key="1">
    <source>
        <dbReference type="EMBL" id="KAG0537717.1"/>
    </source>
</evidence>
<gene>
    <name evidence="1" type="ORF">BDA96_03G172700</name>
</gene>
<sequence>MNRISIFHKESEDASQADRQIVEGLLQMFNESNELVKSFRAARDLLLQNPCQPLRLRLLHDRSKNTPQYIMPAASEIAALIIGDFSEEKRARI</sequence>
<name>A0A921UMI5_SORBI</name>
<proteinExistence type="predicted"/>